<dbReference type="AlphaFoldDB" id="A0A010RQL8"/>
<evidence type="ECO:0000256" key="1">
    <source>
        <dbReference type="ARBA" id="ARBA00012880"/>
    </source>
</evidence>
<organism evidence="7 8">
    <name type="scientific">Colletotrichum fioriniae PJ7</name>
    <dbReference type="NCBI Taxonomy" id="1445577"/>
    <lineage>
        <taxon>Eukaryota</taxon>
        <taxon>Fungi</taxon>
        <taxon>Dikarya</taxon>
        <taxon>Ascomycota</taxon>
        <taxon>Pezizomycotina</taxon>
        <taxon>Sordariomycetes</taxon>
        <taxon>Hypocreomycetidae</taxon>
        <taxon>Glomerellales</taxon>
        <taxon>Glomerellaceae</taxon>
        <taxon>Colletotrichum</taxon>
        <taxon>Colletotrichum acutatum species complex</taxon>
    </lineage>
</organism>
<dbReference type="KEGG" id="cfj:CFIO01_09338"/>
<dbReference type="Gene3D" id="3.40.50.150">
    <property type="entry name" value="Vaccinia Virus protein VP39"/>
    <property type="match status" value="1"/>
</dbReference>
<dbReference type="GO" id="GO:0006584">
    <property type="term" value="P:catecholamine metabolic process"/>
    <property type="evidence" value="ECO:0007669"/>
    <property type="project" value="UniProtKB-KW"/>
</dbReference>
<accession>A0A010RQL8</accession>
<comment type="caution">
    <text evidence="7">The sequence shown here is derived from an EMBL/GenBank/DDBJ whole genome shotgun (WGS) entry which is preliminary data.</text>
</comment>
<dbReference type="GO" id="GO:0008171">
    <property type="term" value="F:O-methyltransferase activity"/>
    <property type="evidence" value="ECO:0007669"/>
    <property type="project" value="InterPro"/>
</dbReference>
<keyword evidence="2 7" id="KW-0489">Methyltransferase</keyword>
<dbReference type="HOGENOM" id="CLU_050461_4_0_1"/>
<keyword evidence="3 7" id="KW-0808">Transferase</keyword>
<evidence type="ECO:0000256" key="5">
    <source>
        <dbReference type="ARBA" id="ARBA00022939"/>
    </source>
</evidence>
<keyword evidence="5" id="KW-0128">Catecholamine metabolism</keyword>
<name>A0A010RQL8_9PEZI</name>
<evidence type="ECO:0000256" key="3">
    <source>
        <dbReference type="ARBA" id="ARBA00022679"/>
    </source>
</evidence>
<dbReference type="OrthoDB" id="5178370at2759"/>
<evidence type="ECO:0000256" key="6">
    <source>
        <dbReference type="ARBA" id="ARBA00023453"/>
    </source>
</evidence>
<dbReference type="EC" id="2.1.1.6" evidence="1"/>
<reference evidence="7 8" key="1">
    <citation type="submission" date="2014-02" db="EMBL/GenBank/DDBJ databases">
        <title>The genome sequence of Colletotrichum fioriniae PJ7.</title>
        <authorList>
            <person name="Baroncelli R."/>
            <person name="Thon M.R."/>
        </authorList>
    </citation>
    <scope>NUCLEOTIDE SEQUENCE [LARGE SCALE GENOMIC DNA]</scope>
    <source>
        <strain evidence="7 8">PJ7</strain>
    </source>
</reference>
<dbReference type="PANTHER" id="PTHR43836:SF2">
    <property type="entry name" value="CATECHOL O-METHYLTRANSFERASE 1-RELATED"/>
    <property type="match status" value="1"/>
</dbReference>
<keyword evidence="8" id="KW-1185">Reference proteome</keyword>
<gene>
    <name evidence="7" type="ORF">CFIO01_09338</name>
</gene>
<evidence type="ECO:0000313" key="7">
    <source>
        <dbReference type="EMBL" id="EXF80304.1"/>
    </source>
</evidence>
<keyword evidence="4" id="KW-0949">S-adenosyl-L-methionine</keyword>
<comment type="similarity">
    <text evidence="6">Belongs to the class I-like SAM-binding methyltransferase superfamily. Cation-dependent O-methyltransferase family.</text>
</comment>
<protein>
    <recommendedName>
        <fullName evidence="1">catechol O-methyltransferase</fullName>
        <ecNumber evidence="1">2.1.1.6</ecNumber>
    </recommendedName>
</protein>
<dbReference type="Pfam" id="PF13578">
    <property type="entry name" value="Methyltransf_24"/>
    <property type="match status" value="1"/>
</dbReference>
<dbReference type="STRING" id="1445577.A0A010RQL8"/>
<evidence type="ECO:0000313" key="8">
    <source>
        <dbReference type="Proteomes" id="UP000020467"/>
    </source>
</evidence>
<dbReference type="InterPro" id="IPR029063">
    <property type="entry name" value="SAM-dependent_MTases_sf"/>
</dbReference>
<dbReference type="eggNOG" id="KOG1663">
    <property type="taxonomic scope" value="Eukaryota"/>
</dbReference>
<dbReference type="PROSITE" id="PS51682">
    <property type="entry name" value="SAM_OMT_I"/>
    <property type="match status" value="1"/>
</dbReference>
<dbReference type="PANTHER" id="PTHR43836">
    <property type="entry name" value="CATECHOL O-METHYLTRANSFERASE 1-RELATED"/>
    <property type="match status" value="1"/>
</dbReference>
<dbReference type="SUPFAM" id="SSF53335">
    <property type="entry name" value="S-adenosyl-L-methionine-dependent methyltransferases"/>
    <property type="match status" value="1"/>
</dbReference>
<evidence type="ECO:0000256" key="4">
    <source>
        <dbReference type="ARBA" id="ARBA00022691"/>
    </source>
</evidence>
<proteinExistence type="inferred from homology"/>
<evidence type="ECO:0000256" key="2">
    <source>
        <dbReference type="ARBA" id="ARBA00022603"/>
    </source>
</evidence>
<dbReference type="InterPro" id="IPR002935">
    <property type="entry name" value="SAM_O-MeTrfase"/>
</dbReference>
<sequence>MAHPHHDFKDFQSFCKARAVALHKHVSALPADQFKENPWDLVWAIEDFANTEKLPMIFRESKMNLARAALTDMNPKPKVMVEFGSFVGNSTIAWGAMLKEFYPDNNSGIRIYSFELDPELADIARDVVKLAGMSDVVTVVDGPGAESLKTLVKNGYLKTESVDAVFFDHWEDIYLPDLKLCEELGIFHKGSVVLADNTDIPGAPKYLEYVRGNMEELAGTVRYQSKTHLVSNSSDSNGPRALEVTTVV</sequence>
<dbReference type="EMBL" id="JARH01000454">
    <property type="protein sequence ID" value="EXF80304.1"/>
    <property type="molecule type" value="Genomic_DNA"/>
</dbReference>
<dbReference type="Proteomes" id="UP000020467">
    <property type="component" value="Unassembled WGS sequence"/>
</dbReference>
<dbReference type="GO" id="GO:0032259">
    <property type="term" value="P:methylation"/>
    <property type="evidence" value="ECO:0007669"/>
    <property type="project" value="UniProtKB-KW"/>
</dbReference>